<evidence type="ECO:0000256" key="3">
    <source>
        <dbReference type="ARBA" id="ARBA00022692"/>
    </source>
</evidence>
<gene>
    <name evidence="7" type="ORF">PR018_22115</name>
</gene>
<dbReference type="SUPFAM" id="SSF103473">
    <property type="entry name" value="MFS general substrate transporter"/>
    <property type="match status" value="1"/>
</dbReference>
<dbReference type="InterPro" id="IPR011701">
    <property type="entry name" value="MFS"/>
</dbReference>
<dbReference type="RefSeq" id="WP_244615523.1">
    <property type="nucleotide sequence ID" value="NZ_CP117268.1"/>
</dbReference>
<evidence type="ECO:0000256" key="5">
    <source>
        <dbReference type="ARBA" id="ARBA00023136"/>
    </source>
</evidence>
<evidence type="ECO:0000256" key="2">
    <source>
        <dbReference type="ARBA" id="ARBA00022475"/>
    </source>
</evidence>
<geneLocation type="plasmid" evidence="7 8">
    <name>unnamed1</name>
</geneLocation>
<accession>A0ABY8INI5</accession>
<protein>
    <submittedName>
        <fullName evidence="7">MFS transporter</fullName>
    </submittedName>
</protein>
<reference evidence="7 8" key="2">
    <citation type="journal article" date="2023" name="MicrobiologyOpen">
        <title>Genomics of the tumorigenes clade of the family Rhizobiaceae and description of Rhizobium rhododendri sp. nov.</title>
        <authorList>
            <person name="Kuzmanovic N."/>
            <person name="diCenzo G.C."/>
            <person name="Bunk B."/>
            <person name="Sproeer C."/>
            <person name="Fruehling A."/>
            <person name="Neumann-Schaal M."/>
            <person name="Overmann J."/>
            <person name="Smalla K."/>
        </authorList>
    </citation>
    <scope>NUCLEOTIDE SEQUENCE [LARGE SCALE GENOMIC DNA]</scope>
    <source>
        <strain evidence="8">rho-6.2</strain>
        <plasmid evidence="7 8">unnamed1</plasmid>
    </source>
</reference>
<name>A0ABY8INI5_9HYPH</name>
<feature type="transmembrane region" description="Helical" evidence="6">
    <location>
        <begin position="259"/>
        <end position="278"/>
    </location>
</feature>
<reference evidence="7 8" key="1">
    <citation type="journal article" date="2019" name="Phytopathology">
        <title>A Novel Group of Rhizobium tumorigenes-Like Agrobacteria Associated with Crown Gall Disease of Rhododendron and Blueberry.</title>
        <authorList>
            <person name="Kuzmanovic N."/>
            <person name="Behrens P."/>
            <person name="Idczak E."/>
            <person name="Wagner S."/>
            <person name="Gotz M."/>
            <person name="Sproer C."/>
            <person name="Bunk B."/>
            <person name="Overmann J."/>
            <person name="Smalla K."/>
        </authorList>
    </citation>
    <scope>NUCLEOTIDE SEQUENCE [LARGE SCALE GENOMIC DNA]</scope>
    <source>
        <strain evidence="8">rho-6.2</strain>
    </source>
</reference>
<keyword evidence="2" id="KW-1003">Cell membrane</keyword>
<proteinExistence type="predicted"/>
<evidence type="ECO:0000256" key="4">
    <source>
        <dbReference type="ARBA" id="ARBA00022989"/>
    </source>
</evidence>
<sequence length="404" mass="43559">MIRGAIERKAACRILLFCVVASSVGRNAYFVLTAWIAVDIGHRASALAILLALGSAAELLTSNVGGAVVDRFDRSIVCMICDLLRVALMVSTGVGFSFVDPLLILYISWIIFAVIDRTYSTALQAMIPSIVGAEKLESFNSASYVGMQAGNLLAAIVMGAALTAMGMDLVPVLPGACFILSLLALRAMRSRRQLYSSKQLAMSGGIRYLDLLPTTFTLQSLKANASIYALIYTMGMLVSVLASAYVIHELDGTALQFGYLEAGWAFGSISGCASFFLGRRHWWQNILVHLGLAGLFLLGFWMVPGVVLAVFQMTILGMSYNIARVLIDVQVQSVVPVSMLGRARSQIHTLCMAVGLLTYGIIGFFGNTVLPSQIFAYFGAVMIAVALVLYFRMDRGGPLKSRLV</sequence>
<feature type="transmembrane region" description="Helical" evidence="6">
    <location>
        <begin position="285"/>
        <end position="303"/>
    </location>
</feature>
<feature type="transmembrane region" description="Helical" evidence="6">
    <location>
        <begin position="44"/>
        <end position="69"/>
    </location>
</feature>
<evidence type="ECO:0000313" key="8">
    <source>
        <dbReference type="Proteomes" id="UP000318939"/>
    </source>
</evidence>
<dbReference type="Gene3D" id="1.20.1250.20">
    <property type="entry name" value="MFS general substrate transporter like domains"/>
    <property type="match status" value="1"/>
</dbReference>
<keyword evidence="7" id="KW-0614">Plasmid</keyword>
<keyword evidence="3 6" id="KW-0812">Transmembrane</keyword>
<dbReference type="Pfam" id="PF07690">
    <property type="entry name" value="MFS_1"/>
    <property type="match status" value="1"/>
</dbReference>
<evidence type="ECO:0000256" key="6">
    <source>
        <dbReference type="SAM" id="Phobius"/>
    </source>
</evidence>
<feature type="transmembrane region" description="Helical" evidence="6">
    <location>
        <begin position="227"/>
        <end position="247"/>
    </location>
</feature>
<dbReference type="InterPro" id="IPR036259">
    <property type="entry name" value="MFS_trans_sf"/>
</dbReference>
<feature type="transmembrane region" description="Helical" evidence="6">
    <location>
        <begin position="374"/>
        <end position="393"/>
    </location>
</feature>
<feature type="transmembrane region" description="Helical" evidence="6">
    <location>
        <begin position="309"/>
        <end position="327"/>
    </location>
</feature>
<comment type="subcellular location">
    <subcellularLocation>
        <location evidence="1">Cell membrane</location>
        <topology evidence="1">Multi-pass membrane protein</topology>
    </subcellularLocation>
</comment>
<evidence type="ECO:0000313" key="7">
    <source>
        <dbReference type="EMBL" id="WFS24990.1"/>
    </source>
</evidence>
<keyword evidence="5 6" id="KW-0472">Membrane</keyword>
<dbReference type="PANTHER" id="PTHR23513">
    <property type="entry name" value="INTEGRAL MEMBRANE EFFLUX PROTEIN-RELATED"/>
    <property type="match status" value="1"/>
</dbReference>
<dbReference type="Proteomes" id="UP000318939">
    <property type="component" value="Plasmid unnamed1"/>
</dbReference>
<evidence type="ECO:0000256" key="1">
    <source>
        <dbReference type="ARBA" id="ARBA00004651"/>
    </source>
</evidence>
<feature type="transmembrane region" description="Helical" evidence="6">
    <location>
        <begin position="347"/>
        <end position="368"/>
    </location>
</feature>
<feature type="transmembrane region" description="Helical" evidence="6">
    <location>
        <begin position="12"/>
        <end position="38"/>
    </location>
</feature>
<organism evidence="7 8">
    <name type="scientific">Rhizobium rhododendri</name>
    <dbReference type="NCBI Taxonomy" id="2506430"/>
    <lineage>
        <taxon>Bacteria</taxon>
        <taxon>Pseudomonadati</taxon>
        <taxon>Pseudomonadota</taxon>
        <taxon>Alphaproteobacteria</taxon>
        <taxon>Hyphomicrobiales</taxon>
        <taxon>Rhizobiaceae</taxon>
        <taxon>Rhizobium/Agrobacterium group</taxon>
        <taxon>Rhizobium</taxon>
    </lineage>
</organism>
<keyword evidence="4 6" id="KW-1133">Transmembrane helix</keyword>
<feature type="transmembrane region" description="Helical" evidence="6">
    <location>
        <begin position="169"/>
        <end position="188"/>
    </location>
</feature>
<keyword evidence="8" id="KW-1185">Reference proteome</keyword>
<dbReference type="PANTHER" id="PTHR23513:SF6">
    <property type="entry name" value="MAJOR FACILITATOR SUPERFAMILY ASSOCIATED DOMAIN-CONTAINING PROTEIN"/>
    <property type="match status" value="1"/>
</dbReference>
<dbReference type="EMBL" id="CP117268">
    <property type="protein sequence ID" value="WFS24990.1"/>
    <property type="molecule type" value="Genomic_DNA"/>
</dbReference>